<dbReference type="EMBL" id="MCFL01000249">
    <property type="protein sequence ID" value="ORZ29284.1"/>
    <property type="molecule type" value="Genomic_DNA"/>
</dbReference>
<evidence type="ECO:0000256" key="1">
    <source>
        <dbReference type="SAM" id="MobiDB-lite"/>
    </source>
</evidence>
<reference evidence="2 3" key="1">
    <citation type="submission" date="2016-07" db="EMBL/GenBank/DDBJ databases">
        <title>Pervasive Adenine N6-methylation of Active Genes in Fungi.</title>
        <authorList>
            <consortium name="DOE Joint Genome Institute"/>
            <person name="Mondo S.J."/>
            <person name="Dannebaum R.O."/>
            <person name="Kuo R.C."/>
            <person name="Labutti K."/>
            <person name="Haridas S."/>
            <person name="Kuo A."/>
            <person name="Salamov A."/>
            <person name="Ahrendt S.R."/>
            <person name="Lipzen A."/>
            <person name="Sullivan W."/>
            <person name="Andreopoulos W.B."/>
            <person name="Clum A."/>
            <person name="Lindquist E."/>
            <person name="Daum C."/>
            <person name="Ramamoorthy G.K."/>
            <person name="Gryganskyi A."/>
            <person name="Culley D."/>
            <person name="Magnuson J.K."/>
            <person name="James T.Y."/>
            <person name="O'Malley M.A."/>
            <person name="Stajich J.E."/>
            <person name="Spatafora J.W."/>
            <person name="Visel A."/>
            <person name="Grigoriev I.V."/>
        </authorList>
    </citation>
    <scope>NUCLEOTIDE SEQUENCE [LARGE SCALE GENOMIC DNA]</scope>
    <source>
        <strain evidence="2 3">PL171</strain>
    </source>
</reference>
<gene>
    <name evidence="2" type="ORF">BCR44DRAFT_1135809</name>
</gene>
<protein>
    <submittedName>
        <fullName evidence="2">Uncharacterized protein</fullName>
    </submittedName>
</protein>
<keyword evidence="3" id="KW-1185">Reference proteome</keyword>
<sequence>MQAWREAEIAKLDDDDPRPPALPKMSRVCTPFDLNDWYVFTHPLWFSAPLPPNRPQHGGSNQREYTGQVPGLHHRFGKLVRTLLHGKQAKGDMLGRHIRKYWITGPLDFTRAPSLANFARLARFVAAVEVYACLVLHGNIDLRTAKASARYRVTLDHLSKLANFSSVRLALWAHLGPIIFSAGDKEPVDLSAHELGVDLSGVVSVDLDAAVAGEGDEDGQDLDEYGEDQAGEQGGTESGDLGDDAGAMRGED</sequence>
<name>A0A1Y2H5L0_9FUNG</name>
<proteinExistence type="predicted"/>
<accession>A0A1Y2H5L0</accession>
<comment type="caution">
    <text evidence="2">The sequence shown here is derived from an EMBL/GenBank/DDBJ whole genome shotgun (WGS) entry which is preliminary data.</text>
</comment>
<evidence type="ECO:0000313" key="3">
    <source>
        <dbReference type="Proteomes" id="UP000193411"/>
    </source>
</evidence>
<dbReference type="AlphaFoldDB" id="A0A1Y2H5L0"/>
<dbReference type="Proteomes" id="UP000193411">
    <property type="component" value="Unassembled WGS sequence"/>
</dbReference>
<feature type="compositionally biased region" description="Acidic residues" evidence="1">
    <location>
        <begin position="214"/>
        <end position="230"/>
    </location>
</feature>
<evidence type="ECO:0000313" key="2">
    <source>
        <dbReference type="EMBL" id="ORZ29284.1"/>
    </source>
</evidence>
<organism evidence="2 3">
    <name type="scientific">Catenaria anguillulae PL171</name>
    <dbReference type="NCBI Taxonomy" id="765915"/>
    <lineage>
        <taxon>Eukaryota</taxon>
        <taxon>Fungi</taxon>
        <taxon>Fungi incertae sedis</taxon>
        <taxon>Blastocladiomycota</taxon>
        <taxon>Blastocladiomycetes</taxon>
        <taxon>Blastocladiales</taxon>
        <taxon>Catenariaceae</taxon>
        <taxon>Catenaria</taxon>
    </lineage>
</organism>
<feature type="region of interest" description="Disordered" evidence="1">
    <location>
        <begin position="213"/>
        <end position="252"/>
    </location>
</feature>